<feature type="domain" description="Protein kinase" evidence="1">
    <location>
        <begin position="29"/>
        <end position="335"/>
    </location>
</feature>
<reference evidence="2" key="1">
    <citation type="journal article" date="2021" name="Genome Biol. Evol.">
        <title>The assembled and annotated genome of the fairy-ring fungus Marasmius oreades.</title>
        <authorList>
            <person name="Hiltunen M."/>
            <person name="Ament-Velasquez S.L."/>
            <person name="Johannesson H."/>
        </authorList>
    </citation>
    <scope>NUCLEOTIDE SEQUENCE</scope>
    <source>
        <strain evidence="2">03SP1</strain>
    </source>
</reference>
<accession>A0A9P7RVJ9</accession>
<dbReference type="InterPro" id="IPR011009">
    <property type="entry name" value="Kinase-like_dom_sf"/>
</dbReference>
<evidence type="ECO:0000313" key="2">
    <source>
        <dbReference type="EMBL" id="KAG7090450.1"/>
    </source>
</evidence>
<keyword evidence="3" id="KW-1185">Reference proteome</keyword>
<gene>
    <name evidence="2" type="ORF">E1B28_009566</name>
</gene>
<dbReference type="PROSITE" id="PS50011">
    <property type="entry name" value="PROTEIN_KINASE_DOM"/>
    <property type="match status" value="1"/>
</dbReference>
<dbReference type="OrthoDB" id="538607at2759"/>
<dbReference type="Gene3D" id="1.10.510.10">
    <property type="entry name" value="Transferase(Phosphotransferase) domain 1"/>
    <property type="match status" value="1"/>
</dbReference>
<dbReference type="InterPro" id="IPR000719">
    <property type="entry name" value="Prot_kinase_dom"/>
</dbReference>
<dbReference type="Pfam" id="PF07714">
    <property type="entry name" value="PK_Tyr_Ser-Thr"/>
    <property type="match status" value="1"/>
</dbReference>
<sequence length="352" mass="39927">MEMYFYSADHCHEVDHPELLLPEASTSFAKDNAFLADDRCTTTYLAQNKQDGFLAIRVWRENFWDPDGRRVFLRRLERELLIWNNLAHPNIAPLYGLVFAYGKWASSVTPFYRNGTINSYLSNHPKTDPLVLLCGAAEGLAYLHSRNPPVSHGDVRGRHIFIKDDDGNGGNTNRPTAVISNIGTNYLPTPPNWIIASDDGTRWMAPEIMISESSYEPVDGSCEDSYEDPRTKSKLRTTVESDVYSFGMTMLESNLLNVSTVSQQVYTRRVPFPHRRFYGGVIHDVVSGVRPIRPGPDECPGLDDKIWDVIQKCWRHDPRERPSMAAVANVLREMLSETALRMVPIPIRKASL</sequence>
<dbReference type="InterPro" id="IPR001245">
    <property type="entry name" value="Ser-Thr/Tyr_kinase_cat_dom"/>
</dbReference>
<proteinExistence type="predicted"/>
<evidence type="ECO:0000313" key="3">
    <source>
        <dbReference type="Proteomes" id="UP001049176"/>
    </source>
</evidence>
<dbReference type="InterPro" id="IPR050167">
    <property type="entry name" value="Ser_Thr_protein_kinase"/>
</dbReference>
<dbReference type="AlphaFoldDB" id="A0A9P7RVJ9"/>
<dbReference type="GO" id="GO:0004672">
    <property type="term" value="F:protein kinase activity"/>
    <property type="evidence" value="ECO:0007669"/>
    <property type="project" value="InterPro"/>
</dbReference>
<dbReference type="PANTHER" id="PTHR23257">
    <property type="entry name" value="SERINE-THREONINE PROTEIN KINASE"/>
    <property type="match status" value="1"/>
</dbReference>
<dbReference type="KEGG" id="more:E1B28_009566"/>
<dbReference type="SUPFAM" id="SSF56112">
    <property type="entry name" value="Protein kinase-like (PK-like)"/>
    <property type="match status" value="1"/>
</dbReference>
<dbReference type="RefSeq" id="XP_043006920.1">
    <property type="nucleotide sequence ID" value="XM_043154465.1"/>
</dbReference>
<protein>
    <recommendedName>
        <fullName evidence="1">Protein kinase domain-containing protein</fullName>
    </recommendedName>
</protein>
<dbReference type="GO" id="GO:0005524">
    <property type="term" value="F:ATP binding"/>
    <property type="evidence" value="ECO:0007669"/>
    <property type="project" value="InterPro"/>
</dbReference>
<dbReference type="EMBL" id="CM032186">
    <property type="protein sequence ID" value="KAG7090450.1"/>
    <property type="molecule type" value="Genomic_DNA"/>
</dbReference>
<dbReference type="Proteomes" id="UP001049176">
    <property type="component" value="Chromosome 6"/>
</dbReference>
<comment type="caution">
    <text evidence="2">The sequence shown here is derived from an EMBL/GenBank/DDBJ whole genome shotgun (WGS) entry which is preliminary data.</text>
</comment>
<name>A0A9P7RVJ9_9AGAR</name>
<dbReference type="GeneID" id="66078642"/>
<organism evidence="2 3">
    <name type="scientific">Marasmius oreades</name>
    <name type="common">fairy-ring Marasmius</name>
    <dbReference type="NCBI Taxonomy" id="181124"/>
    <lineage>
        <taxon>Eukaryota</taxon>
        <taxon>Fungi</taxon>
        <taxon>Dikarya</taxon>
        <taxon>Basidiomycota</taxon>
        <taxon>Agaricomycotina</taxon>
        <taxon>Agaricomycetes</taxon>
        <taxon>Agaricomycetidae</taxon>
        <taxon>Agaricales</taxon>
        <taxon>Marasmiineae</taxon>
        <taxon>Marasmiaceae</taxon>
        <taxon>Marasmius</taxon>
    </lineage>
</organism>
<evidence type="ECO:0000259" key="1">
    <source>
        <dbReference type="PROSITE" id="PS50011"/>
    </source>
</evidence>